<proteinExistence type="predicted"/>
<name>E6QV81_9ZZZZ</name>
<dbReference type="EMBL" id="CABR01000124">
    <property type="protein sequence ID" value="CBI11154.1"/>
    <property type="molecule type" value="Genomic_DNA"/>
</dbReference>
<sequence>MVVHRKNIFKSLMKNIFFTPWFSLFLLLFIAPAYADSCAVSNDFWLKPRSGNLVLTNPDIAPCIHAFLNDPQSDLRIAYPDNDESAVDADELRQWLIALALPATRIHLQKQTGITAIQLDTLPSSQHD</sequence>
<accession>E6QV81</accession>
<evidence type="ECO:0000313" key="1">
    <source>
        <dbReference type="EMBL" id="CBI11154.1"/>
    </source>
</evidence>
<dbReference type="AlphaFoldDB" id="E6QV81"/>
<comment type="caution">
    <text evidence="1">The sequence shown here is derived from an EMBL/GenBank/DDBJ whole genome shotgun (WGS) entry which is preliminary data.</text>
</comment>
<reference evidence="1" key="1">
    <citation type="submission" date="2009-10" db="EMBL/GenBank/DDBJ databases">
        <title>Diversity of trophic interactions inside an arsenic-rich microbial ecosystem.</title>
        <authorList>
            <person name="Bertin P.N."/>
            <person name="Heinrich-Salmeron A."/>
            <person name="Pelletier E."/>
            <person name="Goulhen-Chollet F."/>
            <person name="Arsene-Ploetze F."/>
            <person name="Gallien S."/>
            <person name="Calteau A."/>
            <person name="Vallenet D."/>
            <person name="Casiot C."/>
            <person name="Chane-Woon-Ming B."/>
            <person name="Giloteaux L."/>
            <person name="Barakat M."/>
            <person name="Bonnefoy V."/>
            <person name="Bruneel O."/>
            <person name="Chandler M."/>
            <person name="Cleiss J."/>
            <person name="Duran R."/>
            <person name="Elbaz-Poulichet F."/>
            <person name="Fonknechten N."/>
            <person name="Lauga B."/>
            <person name="Mornico D."/>
            <person name="Ortet P."/>
            <person name="Schaeffer C."/>
            <person name="Siguier P."/>
            <person name="Alexander Thil Smith A."/>
            <person name="Van Dorsselaer A."/>
            <person name="Weissenbach J."/>
            <person name="Medigue C."/>
            <person name="Le Paslier D."/>
        </authorList>
    </citation>
    <scope>NUCLEOTIDE SEQUENCE</scope>
</reference>
<protein>
    <submittedName>
        <fullName evidence="1">Uncharacterized protein</fullName>
    </submittedName>
</protein>
<gene>
    <name evidence="1" type="ORF">CARN7_1966</name>
</gene>
<organism evidence="1">
    <name type="scientific">mine drainage metagenome</name>
    <dbReference type="NCBI Taxonomy" id="410659"/>
    <lineage>
        <taxon>unclassified sequences</taxon>
        <taxon>metagenomes</taxon>
        <taxon>ecological metagenomes</taxon>
    </lineage>
</organism>